<dbReference type="SUPFAM" id="SSF47203">
    <property type="entry name" value="Acyl-CoA dehydrogenase C-terminal domain-like"/>
    <property type="match status" value="1"/>
</dbReference>
<dbReference type="Gene3D" id="1.20.140.10">
    <property type="entry name" value="Butyryl-CoA Dehydrogenase, subunit A, domain 3"/>
    <property type="match status" value="1"/>
</dbReference>
<keyword evidence="4" id="KW-0274">FAD</keyword>
<dbReference type="InterPro" id="IPR013786">
    <property type="entry name" value="AcylCoA_DH/ox_N"/>
</dbReference>
<dbReference type="InterPro" id="IPR036250">
    <property type="entry name" value="AcylCo_DH-like_C"/>
</dbReference>
<dbReference type="InterPro" id="IPR037069">
    <property type="entry name" value="AcylCoA_DH/ox_N_sf"/>
</dbReference>
<dbReference type="Pfam" id="PF02771">
    <property type="entry name" value="Acyl-CoA_dh_N"/>
    <property type="match status" value="1"/>
</dbReference>
<evidence type="ECO:0000256" key="5">
    <source>
        <dbReference type="ARBA" id="ARBA00023002"/>
    </source>
</evidence>
<protein>
    <submittedName>
        <fullName evidence="8">Acyl-CoA/acyl-ACP dehydrogenase</fullName>
    </submittedName>
</protein>
<organism evidence="8 9">
    <name type="scientific">Skermania pinensis</name>
    <dbReference type="NCBI Taxonomy" id="39122"/>
    <lineage>
        <taxon>Bacteria</taxon>
        <taxon>Bacillati</taxon>
        <taxon>Actinomycetota</taxon>
        <taxon>Actinomycetes</taxon>
        <taxon>Mycobacteriales</taxon>
        <taxon>Gordoniaceae</taxon>
        <taxon>Skermania</taxon>
    </lineage>
</organism>
<evidence type="ECO:0000313" key="8">
    <source>
        <dbReference type="EMBL" id="QXQ13518.1"/>
    </source>
</evidence>
<name>A0ABX8S6N7_9ACTN</name>
<sequence>MDFTLTDAQRDLAGLTAEIAGKLVTAERQRELDSAPDRFDDRLWSALAAAGVLGAALPEPAGGGFGLLEQMSVLRELGRHVAAVPYQTSIVGAADTLAEFGDTTQRELARRAGAGETILGVALAEAENWDPAQPTTTAVADGPSWLLTGTKITVPFAALTSHLLVTAGTAAGPALFLVETGAPGVTVTRELVVDESAQSQVDFAAAAAQPVGPLDRGTEAIGRLLARLSVGIAATQLGTLERGLELVSEYARERIQFDRPIGSFQAVAQRLADAYIDVQGLRLTMWQAAWRLAAGLPAEAEVHTAKFWAADAGHRVSHTIVHVHGGVGIDTDHIVQRYFTAAKHNEFALGGATDHLRGLGTILADVPA</sequence>
<reference evidence="8" key="1">
    <citation type="submission" date="2021-07" db="EMBL/GenBank/DDBJ databases">
        <title>Candidatus Kaistella beijingensis sp. nov. isolated from a municipal wastewater treatment plant is involved in sludge foaming.</title>
        <authorList>
            <person name="Song Y."/>
            <person name="Liu S.-J."/>
        </authorList>
    </citation>
    <scope>NUCLEOTIDE SEQUENCE</scope>
    <source>
        <strain evidence="8">DSM 43998</strain>
    </source>
</reference>
<evidence type="ECO:0000256" key="1">
    <source>
        <dbReference type="ARBA" id="ARBA00001974"/>
    </source>
</evidence>
<evidence type="ECO:0000259" key="6">
    <source>
        <dbReference type="Pfam" id="PF00441"/>
    </source>
</evidence>
<feature type="domain" description="Acyl-CoA dehydrogenase/oxidase C-terminal" evidence="6">
    <location>
        <begin position="216"/>
        <end position="350"/>
    </location>
</feature>
<evidence type="ECO:0000256" key="2">
    <source>
        <dbReference type="ARBA" id="ARBA00009347"/>
    </source>
</evidence>
<comment type="cofactor">
    <cofactor evidence="1">
        <name>FAD</name>
        <dbReference type="ChEBI" id="CHEBI:57692"/>
    </cofactor>
</comment>
<dbReference type="InterPro" id="IPR009100">
    <property type="entry name" value="AcylCoA_DH/oxidase_NM_dom_sf"/>
</dbReference>
<keyword evidence="9" id="KW-1185">Reference proteome</keyword>
<keyword evidence="5" id="KW-0560">Oxidoreductase</keyword>
<dbReference type="PANTHER" id="PTHR43884">
    <property type="entry name" value="ACYL-COA DEHYDROGENASE"/>
    <property type="match status" value="1"/>
</dbReference>
<dbReference type="CDD" id="cd00567">
    <property type="entry name" value="ACAD"/>
    <property type="match status" value="1"/>
</dbReference>
<dbReference type="Gene3D" id="1.10.540.10">
    <property type="entry name" value="Acyl-CoA dehydrogenase/oxidase, N-terminal domain"/>
    <property type="match status" value="1"/>
</dbReference>
<dbReference type="InterPro" id="IPR009075">
    <property type="entry name" value="AcylCo_DH/oxidase_C"/>
</dbReference>
<dbReference type="RefSeq" id="WP_066474215.1">
    <property type="nucleotide sequence ID" value="NZ_CBCRUZ010000007.1"/>
</dbReference>
<dbReference type="Proteomes" id="UP000887023">
    <property type="component" value="Chromosome"/>
</dbReference>
<feature type="domain" description="Acyl-CoA dehydrogenase/oxidase N-terminal" evidence="7">
    <location>
        <begin position="6"/>
        <end position="107"/>
    </location>
</feature>
<evidence type="ECO:0000259" key="7">
    <source>
        <dbReference type="Pfam" id="PF02771"/>
    </source>
</evidence>
<dbReference type="Gene3D" id="2.40.110.10">
    <property type="entry name" value="Butyryl-CoA Dehydrogenase, subunit A, domain 2"/>
    <property type="match status" value="1"/>
</dbReference>
<proteinExistence type="inferred from homology"/>
<dbReference type="Pfam" id="PF00441">
    <property type="entry name" value="Acyl-CoA_dh_1"/>
    <property type="match status" value="1"/>
</dbReference>
<dbReference type="InterPro" id="IPR046373">
    <property type="entry name" value="Acyl-CoA_Oxase/DH_mid-dom_sf"/>
</dbReference>
<dbReference type="PANTHER" id="PTHR43884:SF20">
    <property type="entry name" value="ACYL-COA DEHYDROGENASE FADE28"/>
    <property type="match status" value="1"/>
</dbReference>
<evidence type="ECO:0000313" key="9">
    <source>
        <dbReference type="Proteomes" id="UP000887023"/>
    </source>
</evidence>
<gene>
    <name evidence="8" type="ORF">KV203_17120</name>
</gene>
<keyword evidence="3" id="KW-0285">Flavoprotein</keyword>
<accession>A0ABX8S6N7</accession>
<evidence type="ECO:0000256" key="3">
    <source>
        <dbReference type="ARBA" id="ARBA00022630"/>
    </source>
</evidence>
<dbReference type="EMBL" id="CP079105">
    <property type="protein sequence ID" value="QXQ13518.1"/>
    <property type="molecule type" value="Genomic_DNA"/>
</dbReference>
<comment type="similarity">
    <text evidence="2">Belongs to the acyl-CoA dehydrogenase family.</text>
</comment>
<dbReference type="SUPFAM" id="SSF56645">
    <property type="entry name" value="Acyl-CoA dehydrogenase NM domain-like"/>
    <property type="match status" value="1"/>
</dbReference>
<evidence type="ECO:0000256" key="4">
    <source>
        <dbReference type="ARBA" id="ARBA00022827"/>
    </source>
</evidence>